<dbReference type="EMBL" id="CAJNIZ010001226">
    <property type="protein sequence ID" value="CAE7185853.1"/>
    <property type="molecule type" value="Genomic_DNA"/>
</dbReference>
<name>A0A812IWJ3_SYMPI</name>
<dbReference type="PROSITE" id="PS50297">
    <property type="entry name" value="ANK_REP_REGION"/>
    <property type="match status" value="1"/>
</dbReference>
<dbReference type="OrthoDB" id="341259at2759"/>
<organism evidence="2 3">
    <name type="scientific">Symbiodinium pilosum</name>
    <name type="common">Dinoflagellate</name>
    <dbReference type="NCBI Taxonomy" id="2952"/>
    <lineage>
        <taxon>Eukaryota</taxon>
        <taxon>Sar</taxon>
        <taxon>Alveolata</taxon>
        <taxon>Dinophyceae</taxon>
        <taxon>Suessiales</taxon>
        <taxon>Symbiodiniaceae</taxon>
        <taxon>Symbiodinium</taxon>
    </lineage>
</organism>
<reference evidence="2" key="1">
    <citation type="submission" date="2021-02" db="EMBL/GenBank/DDBJ databases">
        <authorList>
            <person name="Dougan E. K."/>
            <person name="Rhodes N."/>
            <person name="Thang M."/>
            <person name="Chan C."/>
        </authorList>
    </citation>
    <scope>NUCLEOTIDE SEQUENCE</scope>
</reference>
<feature type="non-terminal residue" evidence="2">
    <location>
        <position position="57"/>
    </location>
</feature>
<keyword evidence="1" id="KW-0040">ANK repeat</keyword>
<accession>A0A812IWJ3</accession>
<evidence type="ECO:0000313" key="3">
    <source>
        <dbReference type="Proteomes" id="UP000649617"/>
    </source>
</evidence>
<evidence type="ECO:0000313" key="2">
    <source>
        <dbReference type="EMBL" id="CAE7185853.1"/>
    </source>
</evidence>
<proteinExistence type="predicted"/>
<dbReference type="Pfam" id="PF13857">
    <property type="entry name" value="Ank_5"/>
    <property type="match status" value="1"/>
</dbReference>
<sequence length="57" mass="6542">MGLQFTYPLHVAVQQKDREMISLLLRFGANPNRRDSWGKTALDYGSDDEEVVRAFAK</sequence>
<comment type="caution">
    <text evidence="2">The sequence shown here is derived from an EMBL/GenBank/DDBJ whole genome shotgun (WGS) entry which is preliminary data.</text>
</comment>
<feature type="non-terminal residue" evidence="2">
    <location>
        <position position="1"/>
    </location>
</feature>
<dbReference type="SUPFAM" id="SSF48403">
    <property type="entry name" value="Ankyrin repeat"/>
    <property type="match status" value="1"/>
</dbReference>
<dbReference type="InterPro" id="IPR036770">
    <property type="entry name" value="Ankyrin_rpt-contain_sf"/>
</dbReference>
<dbReference type="InterPro" id="IPR002110">
    <property type="entry name" value="Ankyrin_rpt"/>
</dbReference>
<feature type="repeat" description="ANK" evidence="1">
    <location>
        <begin position="4"/>
        <end position="36"/>
    </location>
</feature>
<dbReference type="AlphaFoldDB" id="A0A812IWJ3"/>
<protein>
    <submittedName>
        <fullName evidence="2">ASB11 protein</fullName>
    </submittedName>
</protein>
<dbReference type="Gene3D" id="1.25.40.20">
    <property type="entry name" value="Ankyrin repeat-containing domain"/>
    <property type="match status" value="1"/>
</dbReference>
<dbReference type="PROSITE" id="PS50088">
    <property type="entry name" value="ANK_REPEAT"/>
    <property type="match status" value="1"/>
</dbReference>
<gene>
    <name evidence="2" type="primary">ASB11</name>
    <name evidence="2" type="ORF">SPIL2461_LOCUS1268</name>
</gene>
<evidence type="ECO:0000256" key="1">
    <source>
        <dbReference type="PROSITE-ProRule" id="PRU00023"/>
    </source>
</evidence>
<dbReference type="Proteomes" id="UP000649617">
    <property type="component" value="Unassembled WGS sequence"/>
</dbReference>
<keyword evidence="3" id="KW-1185">Reference proteome</keyword>